<dbReference type="InterPro" id="IPR039702">
    <property type="entry name" value="FPS1-like"/>
</dbReference>
<keyword evidence="3" id="KW-0479">Metal-binding</keyword>
<dbReference type="Proteomes" id="UP000708208">
    <property type="component" value="Unassembled WGS sequence"/>
</dbReference>
<evidence type="ECO:0000256" key="5">
    <source>
        <dbReference type="ARBA" id="ARBA00033740"/>
    </source>
</evidence>
<comment type="pathway">
    <text evidence="5">Pheromone biosynthesis.</text>
</comment>
<proteinExistence type="predicted"/>
<evidence type="ECO:0000256" key="1">
    <source>
        <dbReference type="ARBA" id="ARBA00001946"/>
    </source>
</evidence>
<dbReference type="CDD" id="cd00685">
    <property type="entry name" value="Trans_IPPS_HT"/>
    <property type="match status" value="1"/>
</dbReference>
<sequence>MSANSENSKNLIIPLEVYDQFDSFFETILEDILSLWNVEATPLFVSSYYEELIKYNVYPGKHLRAQFFILASNLVNKVDTTRVFAFAWILEIFQAASLIGDDITDNSTSRRGQKCWHLKKSVGLTAVNDMVLLENVGYALLRKYFAESPYYLTLSEILQENTLKMCIGQGLDLLASKNTDVTSFDMTLYKEIVFQKTSNFGFGVPIASALIMKGLSKTEVVERTENFTREIGLIFQIQDDFKDVFGDPNIEGKTSTDISNGKCAWPIVVALERANPTQRLTLIENYGKPNSAQVNIVKSVFAELEIKQEYQKSMALMRQNIEIIIANSPESSTGKEIVSTFGIILRKVLKIKPSFEKSAIFATLNSSNG</sequence>
<dbReference type="OrthoDB" id="10257492at2759"/>
<dbReference type="Pfam" id="PF00348">
    <property type="entry name" value="polyprenyl_synt"/>
    <property type="match status" value="1"/>
</dbReference>
<comment type="cofactor">
    <cofactor evidence="1">
        <name>Mg(2+)</name>
        <dbReference type="ChEBI" id="CHEBI:18420"/>
    </cofactor>
</comment>
<dbReference type="EMBL" id="CAJVCH010525260">
    <property type="protein sequence ID" value="CAG7822083.1"/>
    <property type="molecule type" value="Genomic_DNA"/>
</dbReference>
<accession>A0A8J2KVE4</accession>
<dbReference type="GO" id="GO:0046872">
    <property type="term" value="F:metal ion binding"/>
    <property type="evidence" value="ECO:0007669"/>
    <property type="project" value="UniProtKB-KW"/>
</dbReference>
<evidence type="ECO:0000313" key="7">
    <source>
        <dbReference type="EMBL" id="CAG7822083.1"/>
    </source>
</evidence>
<dbReference type="SFLD" id="SFLDS00005">
    <property type="entry name" value="Isoprenoid_Synthase_Type_I"/>
    <property type="match status" value="1"/>
</dbReference>
<dbReference type="GO" id="GO:0005737">
    <property type="term" value="C:cytoplasm"/>
    <property type="evidence" value="ECO:0007669"/>
    <property type="project" value="TreeGrafter"/>
</dbReference>
<dbReference type="GO" id="GO:0004337">
    <property type="term" value="F:(2E,6E)-farnesyl diphosphate synthase activity"/>
    <property type="evidence" value="ECO:0007669"/>
    <property type="project" value="TreeGrafter"/>
</dbReference>
<dbReference type="PROSITE" id="PS00723">
    <property type="entry name" value="POLYPRENYL_SYNTHASE_1"/>
    <property type="match status" value="1"/>
</dbReference>
<evidence type="ECO:0000256" key="3">
    <source>
        <dbReference type="ARBA" id="ARBA00022723"/>
    </source>
</evidence>
<keyword evidence="8" id="KW-1185">Reference proteome</keyword>
<dbReference type="PROSITE" id="PS00444">
    <property type="entry name" value="POLYPRENYL_SYNTHASE_2"/>
    <property type="match status" value="1"/>
</dbReference>
<dbReference type="PANTHER" id="PTHR11525">
    <property type="entry name" value="FARNESYL-PYROPHOSPHATE SYNTHETASE"/>
    <property type="match status" value="1"/>
</dbReference>
<keyword evidence="4" id="KW-0460">Magnesium</keyword>
<dbReference type="AlphaFoldDB" id="A0A8J2KVE4"/>
<dbReference type="PANTHER" id="PTHR11525:SF0">
    <property type="entry name" value="FARNESYL PYROPHOSPHATE SYNTHASE"/>
    <property type="match status" value="1"/>
</dbReference>
<dbReference type="InterPro" id="IPR033749">
    <property type="entry name" value="Polyprenyl_synt_CS"/>
</dbReference>
<dbReference type="InterPro" id="IPR000092">
    <property type="entry name" value="Polyprenyl_synt"/>
</dbReference>
<comment type="caution">
    <text evidence="7">The sequence shown here is derived from an EMBL/GenBank/DDBJ whole genome shotgun (WGS) entry which is preliminary data.</text>
</comment>
<dbReference type="GO" id="GO:0004161">
    <property type="term" value="F:dimethylallyltranstransferase activity"/>
    <property type="evidence" value="ECO:0007669"/>
    <property type="project" value="TreeGrafter"/>
</dbReference>
<name>A0A8J2KVE4_9HEXA</name>
<evidence type="ECO:0000256" key="2">
    <source>
        <dbReference type="ARBA" id="ARBA00022679"/>
    </source>
</evidence>
<reference evidence="7" key="1">
    <citation type="submission" date="2021-06" db="EMBL/GenBank/DDBJ databases">
        <authorList>
            <person name="Hodson N. C."/>
            <person name="Mongue J. A."/>
            <person name="Jaron S. K."/>
        </authorList>
    </citation>
    <scope>NUCLEOTIDE SEQUENCE</scope>
</reference>
<protein>
    <recommendedName>
        <fullName evidence="6">Farnesyl pyrophosphate synthase</fullName>
    </recommendedName>
</protein>
<gene>
    <name evidence="7" type="ORF">AFUS01_LOCUS32374</name>
</gene>
<evidence type="ECO:0000313" key="8">
    <source>
        <dbReference type="Proteomes" id="UP000708208"/>
    </source>
</evidence>
<evidence type="ECO:0000256" key="6">
    <source>
        <dbReference type="ARBA" id="ARBA00034546"/>
    </source>
</evidence>
<organism evidence="7 8">
    <name type="scientific">Allacma fusca</name>
    <dbReference type="NCBI Taxonomy" id="39272"/>
    <lineage>
        <taxon>Eukaryota</taxon>
        <taxon>Metazoa</taxon>
        <taxon>Ecdysozoa</taxon>
        <taxon>Arthropoda</taxon>
        <taxon>Hexapoda</taxon>
        <taxon>Collembola</taxon>
        <taxon>Symphypleona</taxon>
        <taxon>Sminthuridae</taxon>
        <taxon>Allacma</taxon>
    </lineage>
</organism>
<dbReference type="GO" id="GO:0045337">
    <property type="term" value="P:farnesyl diphosphate biosynthetic process"/>
    <property type="evidence" value="ECO:0007669"/>
    <property type="project" value="TreeGrafter"/>
</dbReference>
<dbReference type="SFLD" id="SFLDG01017">
    <property type="entry name" value="Polyprenyl_Transferase_Like"/>
    <property type="match status" value="1"/>
</dbReference>
<evidence type="ECO:0000256" key="4">
    <source>
        <dbReference type="ARBA" id="ARBA00022842"/>
    </source>
</evidence>
<keyword evidence="2" id="KW-0808">Transferase</keyword>